<dbReference type="RefSeq" id="WP_253898980.1">
    <property type="nucleotide sequence ID" value="NZ_CALSBS010000026.1"/>
</dbReference>
<protein>
    <submittedName>
        <fullName evidence="2">DUF2531 domain-containing protein</fullName>
    </submittedName>
</protein>
<dbReference type="InterPro" id="IPR019684">
    <property type="entry name" value="HofP"/>
</dbReference>
<gene>
    <name evidence="2" type="ORF">FBBNIHIM_21340</name>
</gene>
<evidence type="ECO:0000313" key="3">
    <source>
        <dbReference type="Proteomes" id="UP001152651"/>
    </source>
</evidence>
<feature type="region of interest" description="Disordered" evidence="1">
    <location>
        <begin position="102"/>
        <end position="124"/>
    </location>
</feature>
<comment type="caution">
    <text evidence="2">The sequence shown here is derived from an EMBL/GenBank/DDBJ whole genome shotgun (WGS) entry which is preliminary data.</text>
</comment>
<dbReference type="Pfam" id="PF10748">
    <property type="entry name" value="HofP"/>
    <property type="match status" value="1"/>
</dbReference>
<feature type="compositionally biased region" description="Basic and acidic residues" evidence="1">
    <location>
        <begin position="102"/>
        <end position="112"/>
    </location>
</feature>
<evidence type="ECO:0000313" key="2">
    <source>
        <dbReference type="EMBL" id="CAH6661661.1"/>
    </source>
</evidence>
<dbReference type="Proteomes" id="UP001152651">
    <property type="component" value="Unassembled WGS sequence"/>
</dbReference>
<organism evidence="2 3">
    <name type="scientific">Pseudocitrobacter vendiensis</name>
    <dbReference type="NCBI Taxonomy" id="2488306"/>
    <lineage>
        <taxon>Bacteria</taxon>
        <taxon>Pseudomonadati</taxon>
        <taxon>Pseudomonadota</taxon>
        <taxon>Gammaproteobacteria</taxon>
        <taxon>Enterobacterales</taxon>
        <taxon>Enterobacteriaceae</taxon>
        <taxon>Pseudocitrobacter</taxon>
    </lineage>
</organism>
<proteinExistence type="predicted"/>
<name>A0ABN8TFN0_9ENTR</name>
<sequence>MQNNLLGALMLFLPLLLGMRDPFLPVDDPCRTVQLSQLQYAGNIDSGQRQIAFLRDEKGKWQRVEREDTPLPGWRITAIATESLTMEMGEACEQSQWRIIKGETEHDKKDKPAGAVTAAATGRQ</sequence>
<accession>A0ABN8TFN0</accession>
<keyword evidence="3" id="KW-1185">Reference proteome</keyword>
<evidence type="ECO:0000256" key="1">
    <source>
        <dbReference type="SAM" id="MobiDB-lite"/>
    </source>
</evidence>
<reference evidence="2" key="1">
    <citation type="submission" date="2022-05" db="EMBL/GenBank/DDBJ databases">
        <authorList>
            <person name="Blom J."/>
        </authorList>
    </citation>
    <scope>NUCLEOTIDE SEQUENCE</scope>
    <source>
        <strain evidence="2">Type strain: CPO20170097</strain>
    </source>
</reference>
<dbReference type="EMBL" id="CALSBS010000026">
    <property type="protein sequence ID" value="CAH6661661.1"/>
    <property type="molecule type" value="Genomic_DNA"/>
</dbReference>